<comment type="caution">
    <text evidence="5">The sequence shown here is derived from an EMBL/GenBank/DDBJ whole genome shotgun (WGS) entry which is preliminary data.</text>
</comment>
<dbReference type="Gene3D" id="3.30.70.330">
    <property type="match status" value="2"/>
</dbReference>
<feature type="compositionally biased region" description="Basic residues" evidence="3">
    <location>
        <begin position="401"/>
        <end position="412"/>
    </location>
</feature>
<sequence>MAKKRKHDSESIDPTAPPQKQQQQKLEPVAVKREPTTQNEQTPPQKQQQQQREPVYVKREPTTQNEQTAPQKQQQQKLEPVAVKLEPTTQNEQTPPQKQQQQNLEPVAVKLEPTTQNEQTVEEEYEEEYEEIEEEEEVEEEEENDHEDQNASNQTLQNASTSNLGAVEEGDDEDEPISKLLEPFSKEQLVMLLCEAADSHRDVADRILVVADEDHVHRKIFVHGLGRDTNGEILRSEFKQYGEIEDCKAVRDKISGKSKGYGFILFKSRRGAREALKQPQKKIGNRMTACQLASIGPVPAPGTAPAVQPQQQLLSEYTLRKIYVSNVGAELDPQKLLAFFSKFGEIEEGPLGLDKMTGKPKGFCLFVYKTVESAKMALEEPHKNFEGHILHCQKAIDGRKPGKGHPRQHHGQHNSQFQRNDNQGFVGGAAAGGGHLMAPAAGIGFNQGGAAPQAFNAALGQALTALLATQGAGLGLSNLLGTLGSAATGLQAVPSSATGLQAVYGTQTNISPGVVGGYGNQAGMQGPYPNQQIGQGGSGRGQHGVGQFGGVGPYMGH</sequence>
<protein>
    <recommendedName>
        <fullName evidence="4">RRM domain-containing protein</fullName>
    </recommendedName>
</protein>
<dbReference type="Proteomes" id="UP000593562">
    <property type="component" value="Unassembled WGS sequence"/>
</dbReference>
<dbReference type="InterPro" id="IPR012677">
    <property type="entry name" value="Nucleotide-bd_a/b_plait_sf"/>
</dbReference>
<feature type="compositionally biased region" description="Acidic residues" evidence="3">
    <location>
        <begin position="120"/>
        <end position="146"/>
    </location>
</feature>
<evidence type="ECO:0000256" key="2">
    <source>
        <dbReference type="PROSITE-ProRule" id="PRU00176"/>
    </source>
</evidence>
<proteinExistence type="predicted"/>
<feature type="compositionally biased region" description="Low complexity" evidence="3">
    <location>
        <begin position="36"/>
        <end position="54"/>
    </location>
</feature>
<evidence type="ECO:0000313" key="5">
    <source>
        <dbReference type="EMBL" id="KAF5737589.1"/>
    </source>
</evidence>
<dbReference type="PROSITE" id="PS50102">
    <property type="entry name" value="RRM"/>
    <property type="match status" value="2"/>
</dbReference>
<feature type="domain" description="RRM" evidence="4">
    <location>
        <begin position="320"/>
        <end position="400"/>
    </location>
</feature>
<feature type="compositionally biased region" description="Polar residues" evidence="3">
    <location>
        <begin position="413"/>
        <end position="422"/>
    </location>
</feature>
<organism evidence="5 6">
    <name type="scientific">Tripterygium wilfordii</name>
    <name type="common">Thunder God vine</name>
    <dbReference type="NCBI Taxonomy" id="458696"/>
    <lineage>
        <taxon>Eukaryota</taxon>
        <taxon>Viridiplantae</taxon>
        <taxon>Streptophyta</taxon>
        <taxon>Embryophyta</taxon>
        <taxon>Tracheophyta</taxon>
        <taxon>Spermatophyta</taxon>
        <taxon>Magnoliopsida</taxon>
        <taxon>eudicotyledons</taxon>
        <taxon>Gunneridae</taxon>
        <taxon>Pentapetalae</taxon>
        <taxon>rosids</taxon>
        <taxon>fabids</taxon>
        <taxon>Celastrales</taxon>
        <taxon>Celastraceae</taxon>
        <taxon>Tripterygium</taxon>
    </lineage>
</organism>
<feature type="domain" description="RRM" evidence="4">
    <location>
        <begin position="218"/>
        <end position="295"/>
    </location>
</feature>
<dbReference type="Pfam" id="PF00076">
    <property type="entry name" value="RRM_1"/>
    <property type="match status" value="2"/>
</dbReference>
<dbReference type="SUPFAM" id="SSF54928">
    <property type="entry name" value="RNA-binding domain, RBD"/>
    <property type="match status" value="2"/>
</dbReference>
<name>A0A7J7CUF7_TRIWF</name>
<dbReference type="GO" id="GO:0003723">
    <property type="term" value="F:RNA binding"/>
    <property type="evidence" value="ECO:0007669"/>
    <property type="project" value="UniProtKB-UniRule"/>
</dbReference>
<evidence type="ECO:0000256" key="1">
    <source>
        <dbReference type="ARBA" id="ARBA00022884"/>
    </source>
</evidence>
<feature type="compositionally biased region" description="Low complexity" evidence="3">
    <location>
        <begin position="85"/>
        <end position="106"/>
    </location>
</feature>
<dbReference type="InterPro" id="IPR035979">
    <property type="entry name" value="RBD_domain_sf"/>
</dbReference>
<dbReference type="InParanoid" id="A0A7J7CUF7"/>
<feature type="compositionally biased region" description="Polar residues" evidence="3">
    <location>
        <begin position="150"/>
        <end position="164"/>
    </location>
</feature>
<dbReference type="FunCoup" id="A0A7J7CUF7">
    <property type="interactions" value="2743"/>
</dbReference>
<dbReference type="InterPro" id="IPR000504">
    <property type="entry name" value="RRM_dom"/>
</dbReference>
<feature type="region of interest" description="Disordered" evidence="3">
    <location>
        <begin position="397"/>
        <end position="422"/>
    </location>
</feature>
<evidence type="ECO:0000256" key="3">
    <source>
        <dbReference type="SAM" id="MobiDB-lite"/>
    </source>
</evidence>
<keyword evidence="6" id="KW-1185">Reference proteome</keyword>
<gene>
    <name evidence="5" type="ORF">HS088_TW13G00474</name>
</gene>
<feature type="region of interest" description="Disordered" evidence="3">
    <location>
        <begin position="1"/>
        <end position="174"/>
    </location>
</feature>
<dbReference type="PANTHER" id="PTHR10352">
    <property type="entry name" value="EUKARYOTIC TRANSLATION INITIATION FACTOR 3 SUBUNIT G"/>
    <property type="match status" value="1"/>
</dbReference>
<keyword evidence="1 2" id="KW-0694">RNA-binding</keyword>
<evidence type="ECO:0000259" key="4">
    <source>
        <dbReference type="PROSITE" id="PS50102"/>
    </source>
</evidence>
<dbReference type="AlphaFoldDB" id="A0A7J7CUF7"/>
<reference evidence="5 6" key="1">
    <citation type="journal article" date="2020" name="Nat. Commun.">
        <title>Genome of Tripterygium wilfordii and identification of cytochrome P450 involved in triptolide biosynthesis.</title>
        <authorList>
            <person name="Tu L."/>
            <person name="Su P."/>
            <person name="Zhang Z."/>
            <person name="Gao L."/>
            <person name="Wang J."/>
            <person name="Hu T."/>
            <person name="Zhou J."/>
            <person name="Zhang Y."/>
            <person name="Zhao Y."/>
            <person name="Liu Y."/>
            <person name="Song Y."/>
            <person name="Tong Y."/>
            <person name="Lu Y."/>
            <person name="Yang J."/>
            <person name="Xu C."/>
            <person name="Jia M."/>
            <person name="Peters R.J."/>
            <person name="Huang L."/>
            <person name="Gao W."/>
        </authorList>
    </citation>
    <scope>NUCLEOTIDE SEQUENCE [LARGE SCALE GENOMIC DNA]</scope>
    <source>
        <strain evidence="6">cv. XIE 37</strain>
        <tissue evidence="5">Leaf</tissue>
    </source>
</reference>
<feature type="compositionally biased region" description="Gly residues" evidence="3">
    <location>
        <begin position="534"/>
        <end position="557"/>
    </location>
</feature>
<accession>A0A7J7CUF7</accession>
<dbReference type="SMART" id="SM00360">
    <property type="entry name" value="RRM"/>
    <property type="match status" value="2"/>
</dbReference>
<dbReference type="EMBL" id="JAAARO010000013">
    <property type="protein sequence ID" value="KAF5737589.1"/>
    <property type="molecule type" value="Genomic_DNA"/>
</dbReference>
<evidence type="ECO:0000313" key="6">
    <source>
        <dbReference type="Proteomes" id="UP000593562"/>
    </source>
</evidence>
<dbReference type="OrthoDB" id="1875751at2759"/>
<feature type="region of interest" description="Disordered" evidence="3">
    <location>
        <begin position="533"/>
        <end position="557"/>
    </location>
</feature>